<reference evidence="1" key="1">
    <citation type="submission" date="2014-06" db="EMBL/GenBank/DDBJ databases">
        <authorList>
            <person name="Berube P.M."/>
        </authorList>
    </citation>
    <scope>NUCLEOTIDE SEQUENCE</scope>
    <source>
        <strain evidence="1">P0903-H212</strain>
    </source>
</reference>
<organism evidence="1">
    <name type="scientific">Prochlorococcus marinus str. P0903-H212</name>
    <dbReference type="NCBI Taxonomy" id="1622208"/>
    <lineage>
        <taxon>Bacteria</taxon>
        <taxon>Bacillati</taxon>
        <taxon>Cyanobacteriota</taxon>
        <taxon>Cyanophyceae</taxon>
        <taxon>Synechococcales</taxon>
        <taxon>Prochlorococcaceae</taxon>
        <taxon>Prochlorococcus</taxon>
    </lineage>
</organism>
<dbReference type="Gene3D" id="3.40.50.150">
    <property type="entry name" value="Vaccinia Virus protein VP39"/>
    <property type="match status" value="1"/>
</dbReference>
<dbReference type="InterPro" id="IPR029063">
    <property type="entry name" value="SAM-dependent_MTases_sf"/>
</dbReference>
<proteinExistence type="predicted"/>
<sequence>MDSDYYLEFENKFRGDRKVILEGLTKYDPLIDIIIEKIDHPRFLDIGCGRGEWLEKWDKNKIESVGIEEDLRMVELCRDINLNVLHGDALEILDNLPKESFTLITIFHMIEHIENEKIMTLLSKCKELLNEDGVLLIETPSIDSLLVSTKTFYIDPTHINHINPDSLIFNLDKIGFKSSKNFYINGGPLQNASSFKITRVLNGVAQDLLTIAAKTDHSANRLFSEENNYWKANLNLAPTTLEAAIEFDLDNIRFRQEIKKIEDQISKDNKREIQLLKEEILYLKSDLKYVLIFIRNLKLLLKPFVKFIRYIKQKILNLFKLLLNKFAMYISIRKIINSRIFLYIFKFLVRLLPKFMKNRTLYKIDKLYQSNFLSNRFNSQLLLHYSNSKQSKYYYKLIKNRMSNKET</sequence>
<accession>A0A0D5A366</accession>
<dbReference type="CDD" id="cd02440">
    <property type="entry name" value="AdoMet_MTases"/>
    <property type="match status" value="1"/>
</dbReference>
<dbReference type="SUPFAM" id="SSF53335">
    <property type="entry name" value="S-adenosyl-L-methionine-dependent methyltransferases"/>
    <property type="match status" value="1"/>
</dbReference>
<gene>
    <name evidence="1" type="ORF">FA03_0135</name>
</gene>
<dbReference type="Pfam" id="PF13489">
    <property type="entry name" value="Methyltransf_23"/>
    <property type="match status" value="1"/>
</dbReference>
<dbReference type="EMBL" id="KJ947871">
    <property type="protein sequence ID" value="AJW30967.1"/>
    <property type="molecule type" value="Genomic_DNA"/>
</dbReference>
<dbReference type="PANTHER" id="PTHR43861">
    <property type="entry name" value="TRANS-ACONITATE 2-METHYLTRANSFERASE-RELATED"/>
    <property type="match status" value="1"/>
</dbReference>
<evidence type="ECO:0000313" key="1">
    <source>
        <dbReference type="EMBL" id="AJW30967.1"/>
    </source>
</evidence>
<name>A0A0D5A366_PROMR</name>
<dbReference type="PANTHER" id="PTHR43861:SF6">
    <property type="entry name" value="METHYLTRANSFERASE TYPE 11"/>
    <property type="match status" value="1"/>
</dbReference>
<protein>
    <submittedName>
        <fullName evidence="1">Uncharacterized protein</fullName>
    </submittedName>
</protein>
<dbReference type="AlphaFoldDB" id="A0A0D5A366"/>